<evidence type="ECO:0000313" key="2">
    <source>
        <dbReference type="EnsemblMetazoa" id="G2944.6:cds"/>
    </source>
</evidence>
<organism evidence="2 3">
    <name type="scientific">Magallana gigas</name>
    <name type="common">Pacific oyster</name>
    <name type="synonym">Crassostrea gigas</name>
    <dbReference type="NCBI Taxonomy" id="29159"/>
    <lineage>
        <taxon>Eukaryota</taxon>
        <taxon>Metazoa</taxon>
        <taxon>Spiralia</taxon>
        <taxon>Lophotrochozoa</taxon>
        <taxon>Mollusca</taxon>
        <taxon>Bivalvia</taxon>
        <taxon>Autobranchia</taxon>
        <taxon>Pteriomorphia</taxon>
        <taxon>Ostreida</taxon>
        <taxon>Ostreoidea</taxon>
        <taxon>Ostreidae</taxon>
        <taxon>Magallana</taxon>
    </lineage>
</organism>
<dbReference type="EnsemblMetazoa" id="G2944.6">
    <property type="protein sequence ID" value="G2944.6:cds"/>
    <property type="gene ID" value="G2944"/>
</dbReference>
<proteinExistence type="predicted"/>
<evidence type="ECO:0000313" key="3">
    <source>
        <dbReference type="Proteomes" id="UP000005408"/>
    </source>
</evidence>
<evidence type="ECO:0000256" key="1">
    <source>
        <dbReference type="SAM" id="Phobius"/>
    </source>
</evidence>
<name>A0A8W8LWH4_MAGGI</name>
<keyword evidence="3" id="KW-1185">Reference proteome</keyword>
<dbReference type="Proteomes" id="UP000005408">
    <property type="component" value="Unassembled WGS sequence"/>
</dbReference>
<protein>
    <submittedName>
        <fullName evidence="2">Uncharacterized protein</fullName>
    </submittedName>
</protein>
<reference evidence="2" key="1">
    <citation type="submission" date="2022-08" db="UniProtKB">
        <authorList>
            <consortium name="EnsemblMetazoa"/>
        </authorList>
    </citation>
    <scope>IDENTIFICATION</scope>
    <source>
        <strain evidence="2">05x7-T-G4-1.051#20</strain>
    </source>
</reference>
<keyword evidence="1" id="KW-0472">Membrane</keyword>
<accession>A0A8W8LWH4</accession>
<feature type="transmembrane region" description="Helical" evidence="1">
    <location>
        <begin position="136"/>
        <end position="159"/>
    </location>
</feature>
<sequence>MKIKGTSHSGNKFIPSILVLYEQRSVLNTKGFPLRKMKWTFAGVFAAFQFLPLICGVRNSQQTIHDHLQSELLLPVQRGSHVVYEGSGDTDVLLDKTPVYKVTEHPPPKRQPGDISNSATGHQSASVVVLHKPSPAIIVLIVILILLLITALLAIGYLWRRVRVLKERLTKPSPTKGEFDEDEYSVMMDWSNLNFSFNSGITSLQQLLNLIFKVELIFFNKKDSKRMRKSVCLISLE</sequence>
<feature type="transmembrane region" description="Helical" evidence="1">
    <location>
        <begin position="39"/>
        <end position="59"/>
    </location>
</feature>
<keyword evidence="1" id="KW-1133">Transmembrane helix</keyword>
<keyword evidence="1" id="KW-0812">Transmembrane</keyword>
<dbReference type="AlphaFoldDB" id="A0A8W8LWH4"/>